<keyword evidence="7" id="KW-1185">Reference proteome</keyword>
<dbReference type="InterPro" id="IPR013785">
    <property type="entry name" value="Aldolase_TIM"/>
</dbReference>
<keyword evidence="4" id="KW-0326">Glycosidase</keyword>
<dbReference type="PRINTS" id="PR00740">
    <property type="entry name" value="GLHYDRLASE27"/>
</dbReference>
<dbReference type="InterPro" id="IPR013780">
    <property type="entry name" value="Glyco_hydro_b"/>
</dbReference>
<proteinExistence type="inferred from homology"/>
<accession>A0AAV3UPG5</accession>
<reference evidence="6 7" key="1">
    <citation type="journal article" date="2019" name="Int. J. Syst. Evol. Microbiol.">
        <title>The Global Catalogue of Microorganisms (GCM) 10K type strain sequencing project: providing services to taxonomists for standard genome sequencing and annotation.</title>
        <authorList>
            <consortium name="The Broad Institute Genomics Platform"/>
            <consortium name="The Broad Institute Genome Sequencing Center for Infectious Disease"/>
            <person name="Wu L."/>
            <person name="Ma J."/>
        </authorList>
    </citation>
    <scope>NUCLEOTIDE SEQUENCE [LARGE SCALE GENOMIC DNA]</scope>
    <source>
        <strain evidence="6 7">JCM 17504</strain>
    </source>
</reference>
<protein>
    <recommendedName>
        <fullName evidence="5">Alpha galactosidase C-terminal domain-containing protein</fullName>
    </recommendedName>
</protein>
<dbReference type="Proteomes" id="UP001501729">
    <property type="component" value="Unassembled WGS sequence"/>
</dbReference>
<dbReference type="Pfam" id="PF16499">
    <property type="entry name" value="Melibiase_2"/>
    <property type="match status" value="1"/>
</dbReference>
<dbReference type="CDD" id="cd14792">
    <property type="entry name" value="GH27"/>
    <property type="match status" value="1"/>
</dbReference>
<gene>
    <name evidence="6" type="ORF">GCM10025751_48470</name>
</gene>
<sequence length="395" mass="44420">MSKNSGNSKLAQTPPMGWNSWNVYSCAVTEEDIRDAADALVETGLRDVGYEYLVIDDCWMADETDSRGRLRPHPEDFPSGIDDLADYVHDRGLKFGIYSSAGTRTCQGYPASLGRERLHAQQFAEWGIDYLKYDNCGDHDGRDAITRYAAMGDALRETDRDIVYSICEWGLNDPWTWGRNVGGHLWRTTGDIVAKWRAEDDEFGDGLVQIIDRAAEQGSAEYQAPDGWNDPDMLQVGNGPDSGQSQHEAVTVERPFTKAEERTHFSFWCMFSAPLMAGTDLRNLSETTHEVLTNEQAIAINQDPLGIQATRDRVYGSREVWSKRLVDDEAAVVLFNQGEEADEVRTHVDEVNVPVTADRYRVRDLWTDEEWETDGELSDTVDPHGVTLVRVSPAE</sequence>
<name>A0AAV3UPG5_9EURY</name>
<dbReference type="EMBL" id="BAABKX010000022">
    <property type="protein sequence ID" value="GAA5061891.1"/>
    <property type="molecule type" value="Genomic_DNA"/>
</dbReference>
<dbReference type="GO" id="GO:0004553">
    <property type="term" value="F:hydrolase activity, hydrolyzing O-glycosyl compounds"/>
    <property type="evidence" value="ECO:0007669"/>
    <property type="project" value="InterPro"/>
</dbReference>
<evidence type="ECO:0000256" key="4">
    <source>
        <dbReference type="ARBA" id="ARBA00023295"/>
    </source>
</evidence>
<dbReference type="InterPro" id="IPR041233">
    <property type="entry name" value="Melibiase_C"/>
</dbReference>
<evidence type="ECO:0000313" key="6">
    <source>
        <dbReference type="EMBL" id="GAA5061891.1"/>
    </source>
</evidence>
<dbReference type="Gene3D" id="3.20.20.70">
    <property type="entry name" value="Aldolase class I"/>
    <property type="match status" value="1"/>
</dbReference>
<dbReference type="GO" id="GO:0005975">
    <property type="term" value="P:carbohydrate metabolic process"/>
    <property type="evidence" value="ECO:0007669"/>
    <property type="project" value="InterPro"/>
</dbReference>
<dbReference type="InterPro" id="IPR017853">
    <property type="entry name" value="GH"/>
</dbReference>
<organism evidence="6 7">
    <name type="scientific">Haladaptatus pallidirubidus</name>
    <dbReference type="NCBI Taxonomy" id="1008152"/>
    <lineage>
        <taxon>Archaea</taxon>
        <taxon>Methanobacteriati</taxon>
        <taxon>Methanobacteriota</taxon>
        <taxon>Stenosarchaea group</taxon>
        <taxon>Halobacteria</taxon>
        <taxon>Halobacteriales</taxon>
        <taxon>Haladaptataceae</taxon>
        <taxon>Haladaptatus</taxon>
    </lineage>
</organism>
<evidence type="ECO:0000313" key="7">
    <source>
        <dbReference type="Proteomes" id="UP001501729"/>
    </source>
</evidence>
<dbReference type="Gene3D" id="2.60.40.1180">
    <property type="entry name" value="Golgi alpha-mannosidase II"/>
    <property type="match status" value="1"/>
</dbReference>
<dbReference type="PANTHER" id="PTHR11452:SF75">
    <property type="entry name" value="ALPHA-GALACTOSIDASE MEL1"/>
    <property type="match status" value="1"/>
</dbReference>
<dbReference type="Pfam" id="PF17801">
    <property type="entry name" value="Melibiase_C"/>
    <property type="match status" value="1"/>
</dbReference>
<comment type="similarity">
    <text evidence="1">Belongs to the glycosyl hydrolase 27 family.</text>
</comment>
<evidence type="ECO:0000259" key="5">
    <source>
        <dbReference type="Pfam" id="PF17801"/>
    </source>
</evidence>
<evidence type="ECO:0000256" key="2">
    <source>
        <dbReference type="ARBA" id="ARBA00022729"/>
    </source>
</evidence>
<feature type="domain" description="Alpha galactosidase C-terminal" evidence="5">
    <location>
        <begin position="316"/>
        <end position="391"/>
    </location>
</feature>
<dbReference type="SUPFAM" id="SSF51011">
    <property type="entry name" value="Glycosyl hydrolase domain"/>
    <property type="match status" value="1"/>
</dbReference>
<evidence type="ECO:0000256" key="3">
    <source>
        <dbReference type="ARBA" id="ARBA00022801"/>
    </source>
</evidence>
<dbReference type="InterPro" id="IPR002241">
    <property type="entry name" value="Glyco_hydro_27"/>
</dbReference>
<keyword evidence="2" id="KW-0732">Signal</keyword>
<keyword evidence="3" id="KW-0378">Hydrolase</keyword>
<dbReference type="GeneID" id="68616485"/>
<comment type="caution">
    <text evidence="6">The sequence shown here is derived from an EMBL/GenBank/DDBJ whole genome shotgun (WGS) entry which is preliminary data.</text>
</comment>
<dbReference type="AlphaFoldDB" id="A0AAV3UPG5"/>
<dbReference type="RefSeq" id="WP_227777859.1">
    <property type="nucleotide sequence ID" value="NZ_BAABKX010000022.1"/>
</dbReference>
<evidence type="ECO:0000256" key="1">
    <source>
        <dbReference type="ARBA" id="ARBA00009743"/>
    </source>
</evidence>
<dbReference type="PANTHER" id="PTHR11452">
    <property type="entry name" value="ALPHA-GALACTOSIDASE/ALPHA-N-ACETYLGALACTOSAMINIDASE"/>
    <property type="match status" value="1"/>
</dbReference>
<dbReference type="SUPFAM" id="SSF51445">
    <property type="entry name" value="(Trans)glycosidases"/>
    <property type="match status" value="1"/>
</dbReference>
<dbReference type="FunFam" id="3.20.20.70:FF:000286">
    <property type="entry name" value="Alpha-galactosidase"/>
    <property type="match status" value="1"/>
</dbReference>